<dbReference type="EMBL" id="AB514036">
    <property type="protein sequence ID" value="BBA19138.1"/>
    <property type="molecule type" value="mRNA"/>
</dbReference>
<feature type="domain" description="Bifunctional inhibitor/plant lipid transfer protein/seed storage helical" evidence="11">
    <location>
        <begin position="38"/>
        <end position="116"/>
    </location>
</feature>
<dbReference type="InterPro" id="IPR000528">
    <property type="entry name" value="Plant_nsLTP"/>
</dbReference>
<dbReference type="GO" id="GO:0008289">
    <property type="term" value="F:lipid binding"/>
    <property type="evidence" value="ECO:0007669"/>
    <property type="project" value="InterPro"/>
</dbReference>
<evidence type="ECO:0000256" key="9">
    <source>
        <dbReference type="SAM" id="MobiDB-lite"/>
    </source>
</evidence>
<keyword evidence="7" id="KW-0325">Glycoprotein</keyword>
<keyword evidence="8" id="KW-0449">Lipoprotein</keyword>
<protein>
    <submittedName>
        <fullName evidence="12">Non-specific lipid-transfer protein-like protein</fullName>
    </submittedName>
</protein>
<dbReference type="InterPro" id="IPR036312">
    <property type="entry name" value="Bifun_inhib/LTP/seed_sf"/>
</dbReference>
<feature type="signal peptide" evidence="10">
    <location>
        <begin position="1"/>
        <end position="20"/>
    </location>
</feature>
<evidence type="ECO:0000256" key="7">
    <source>
        <dbReference type="ARBA" id="ARBA00023180"/>
    </source>
</evidence>
<name>A0A224ANY4_NEPAL</name>
<gene>
    <name evidence="12" type="primary">NaNLTLP1</name>
</gene>
<evidence type="ECO:0000256" key="3">
    <source>
        <dbReference type="ARBA" id="ARBA00022475"/>
    </source>
</evidence>
<evidence type="ECO:0000256" key="1">
    <source>
        <dbReference type="ARBA" id="ARBA00004609"/>
    </source>
</evidence>
<dbReference type="Pfam" id="PF14368">
    <property type="entry name" value="LTP_2"/>
    <property type="match status" value="1"/>
</dbReference>
<keyword evidence="3" id="KW-1003">Cell membrane</keyword>
<dbReference type="GO" id="GO:0005886">
    <property type="term" value="C:plasma membrane"/>
    <property type="evidence" value="ECO:0007669"/>
    <property type="project" value="UniProtKB-SubCell"/>
</dbReference>
<accession>A0A224ANY4</accession>
<evidence type="ECO:0000313" key="12">
    <source>
        <dbReference type="EMBL" id="BBA19138.1"/>
    </source>
</evidence>
<dbReference type="GO" id="GO:0098552">
    <property type="term" value="C:side of membrane"/>
    <property type="evidence" value="ECO:0007669"/>
    <property type="project" value="UniProtKB-KW"/>
</dbReference>
<reference evidence="12" key="1">
    <citation type="submission" date="2009-07" db="EMBL/GenBank/DDBJ databases">
        <title>Cloning of non-specific lipid-transfer protein-like protein from Nepenthes alata.</title>
        <authorList>
            <person name="Hamada T."/>
        </authorList>
    </citation>
    <scope>NUCLEOTIDE SEQUENCE</scope>
    <source>
        <tissue evidence="12">Pitcher</tissue>
    </source>
</reference>
<keyword evidence="4" id="KW-0336">GPI-anchor</keyword>
<dbReference type="Gene3D" id="1.10.110.10">
    <property type="entry name" value="Plant lipid-transfer and hydrophobic proteins"/>
    <property type="match status" value="1"/>
</dbReference>
<evidence type="ECO:0000259" key="11">
    <source>
        <dbReference type="SMART" id="SM00499"/>
    </source>
</evidence>
<dbReference type="InterPro" id="IPR016140">
    <property type="entry name" value="Bifunc_inhib/LTP/seed_store"/>
</dbReference>
<dbReference type="PANTHER" id="PTHR33044">
    <property type="entry name" value="BIFUNCTIONAL INHIBITOR/LIPID-TRANSFER PROTEIN/SEED STORAGE 2S ALBUMIN SUPERFAMILY PROTEIN-RELATED"/>
    <property type="match status" value="1"/>
</dbReference>
<dbReference type="FunFam" id="1.10.110.10:FF:000001">
    <property type="entry name" value="Bifunctional inhibitor/lipid-transfer protein/seed storage 2S albumin superfamily protein"/>
    <property type="match status" value="1"/>
</dbReference>
<comment type="subcellular location">
    <subcellularLocation>
        <location evidence="1">Cell membrane</location>
        <topology evidence="1">Lipid-anchor</topology>
        <topology evidence="1">GPI-anchor</topology>
    </subcellularLocation>
</comment>
<proteinExistence type="evidence at transcript level"/>
<organism evidence="12">
    <name type="scientific">Nepenthes alata</name>
    <name type="common">Winged pitcher plant</name>
    <name type="synonym">Nepenthes copelandii</name>
    <dbReference type="NCBI Taxonomy" id="4376"/>
    <lineage>
        <taxon>Eukaryota</taxon>
        <taxon>Viridiplantae</taxon>
        <taxon>Streptophyta</taxon>
        <taxon>Embryophyta</taxon>
        <taxon>Tracheophyta</taxon>
        <taxon>Spermatophyta</taxon>
        <taxon>Magnoliopsida</taxon>
        <taxon>eudicotyledons</taxon>
        <taxon>Gunneridae</taxon>
        <taxon>Pentapetalae</taxon>
        <taxon>Caryophyllales</taxon>
        <taxon>Nepenthaceae</taxon>
        <taxon>Nepenthes</taxon>
    </lineage>
</organism>
<keyword evidence="5 10" id="KW-0732">Signal</keyword>
<dbReference type="CDD" id="cd00010">
    <property type="entry name" value="AAI_LTSS"/>
    <property type="match status" value="1"/>
</dbReference>
<evidence type="ECO:0000256" key="10">
    <source>
        <dbReference type="SAM" id="SignalP"/>
    </source>
</evidence>
<evidence type="ECO:0000256" key="2">
    <source>
        <dbReference type="ARBA" id="ARBA00009748"/>
    </source>
</evidence>
<evidence type="ECO:0000256" key="8">
    <source>
        <dbReference type="ARBA" id="ARBA00023288"/>
    </source>
</evidence>
<evidence type="ECO:0000256" key="6">
    <source>
        <dbReference type="ARBA" id="ARBA00023157"/>
    </source>
</evidence>
<dbReference type="SMART" id="SM00499">
    <property type="entry name" value="AAI"/>
    <property type="match status" value="1"/>
</dbReference>
<evidence type="ECO:0000256" key="5">
    <source>
        <dbReference type="ARBA" id="ARBA00022729"/>
    </source>
</evidence>
<dbReference type="AlphaFoldDB" id="A0A224ANY4"/>
<comment type="similarity">
    <text evidence="2">Belongs to the plant LTP family.</text>
</comment>
<feature type="chain" id="PRO_5013324931" evidence="10">
    <location>
        <begin position="21"/>
        <end position="185"/>
    </location>
</feature>
<keyword evidence="4" id="KW-0472">Membrane</keyword>
<dbReference type="SUPFAM" id="SSF47699">
    <property type="entry name" value="Bifunctional inhibitor/lipid-transfer protein/seed storage 2S albumin"/>
    <property type="match status" value="1"/>
</dbReference>
<feature type="region of interest" description="Disordered" evidence="9">
    <location>
        <begin position="139"/>
        <end position="163"/>
    </location>
</feature>
<dbReference type="InterPro" id="IPR043325">
    <property type="entry name" value="LTSS"/>
</dbReference>
<sequence>MALKISLLVLALLGLWVSESGNVAYAAHRGTAAPAADCSNLVLNMADCLSFVQNGSTATKPEESCCSGLKTVLKTDAECLCEAFKSSSQFGVVLNVTKALSLPSACHVKTPSFSTCGLSPTSPTGAPVVAPKSGPSLSIANAPSEGTAGNEVAPAPAPGKSSSSLPGISMGSVIAALIAVVFSYY</sequence>
<keyword evidence="6" id="KW-1015">Disulfide bond</keyword>
<dbReference type="GO" id="GO:0006869">
    <property type="term" value="P:lipid transport"/>
    <property type="evidence" value="ECO:0007669"/>
    <property type="project" value="InterPro"/>
</dbReference>
<dbReference type="PRINTS" id="PR00382">
    <property type="entry name" value="LIPIDTRNSFER"/>
</dbReference>
<evidence type="ECO:0000256" key="4">
    <source>
        <dbReference type="ARBA" id="ARBA00022622"/>
    </source>
</evidence>